<protein>
    <submittedName>
        <fullName evidence="1">Uncharacterized protein</fullName>
    </submittedName>
</protein>
<name>A0AAV4A6G2_9GAST</name>
<dbReference type="EMBL" id="BLXT01003789">
    <property type="protein sequence ID" value="GFO06806.1"/>
    <property type="molecule type" value="Genomic_DNA"/>
</dbReference>
<reference evidence="1 2" key="1">
    <citation type="journal article" date="2021" name="Elife">
        <title>Chloroplast acquisition without the gene transfer in kleptoplastic sea slugs, Plakobranchus ocellatus.</title>
        <authorList>
            <person name="Maeda T."/>
            <person name="Takahashi S."/>
            <person name="Yoshida T."/>
            <person name="Shimamura S."/>
            <person name="Takaki Y."/>
            <person name="Nagai Y."/>
            <person name="Toyoda A."/>
            <person name="Suzuki Y."/>
            <person name="Arimoto A."/>
            <person name="Ishii H."/>
            <person name="Satoh N."/>
            <person name="Nishiyama T."/>
            <person name="Hasebe M."/>
            <person name="Maruyama T."/>
            <person name="Minagawa J."/>
            <person name="Obokata J."/>
            <person name="Shigenobu S."/>
        </authorList>
    </citation>
    <scope>NUCLEOTIDE SEQUENCE [LARGE SCALE GENOMIC DNA]</scope>
</reference>
<dbReference type="AlphaFoldDB" id="A0AAV4A6G2"/>
<comment type="caution">
    <text evidence="1">The sequence shown here is derived from an EMBL/GenBank/DDBJ whole genome shotgun (WGS) entry which is preliminary data.</text>
</comment>
<gene>
    <name evidence="1" type="ORF">PoB_003331100</name>
</gene>
<evidence type="ECO:0000313" key="1">
    <source>
        <dbReference type="EMBL" id="GFO06806.1"/>
    </source>
</evidence>
<organism evidence="1 2">
    <name type="scientific">Plakobranchus ocellatus</name>
    <dbReference type="NCBI Taxonomy" id="259542"/>
    <lineage>
        <taxon>Eukaryota</taxon>
        <taxon>Metazoa</taxon>
        <taxon>Spiralia</taxon>
        <taxon>Lophotrochozoa</taxon>
        <taxon>Mollusca</taxon>
        <taxon>Gastropoda</taxon>
        <taxon>Heterobranchia</taxon>
        <taxon>Euthyneura</taxon>
        <taxon>Panpulmonata</taxon>
        <taxon>Sacoglossa</taxon>
        <taxon>Placobranchoidea</taxon>
        <taxon>Plakobranchidae</taxon>
        <taxon>Plakobranchus</taxon>
    </lineage>
</organism>
<keyword evidence="2" id="KW-1185">Reference proteome</keyword>
<proteinExistence type="predicted"/>
<accession>A0AAV4A6G2</accession>
<evidence type="ECO:0000313" key="2">
    <source>
        <dbReference type="Proteomes" id="UP000735302"/>
    </source>
</evidence>
<dbReference type="Proteomes" id="UP000735302">
    <property type="component" value="Unassembled WGS sequence"/>
</dbReference>
<sequence length="150" mass="16009">MKDPCRSKAAFGIHSSFSDTLSRTDIDDHVSPLKPFLYELNRLFLILLPFAHDLILSLSTSTAFAFNLSGGVVGTVAMESAERSAGTLLSRVRAPPPASWLDKSYSLSTSTAFAFNLSGGGRWHSGYGIRREVCRDPSVAGSSPATGVLA</sequence>